<reference evidence="1" key="2">
    <citation type="journal article" date="2015" name="Fish Shellfish Immunol.">
        <title>Early steps in the European eel (Anguilla anguilla)-Vibrio vulnificus interaction in the gills: Role of the RtxA13 toxin.</title>
        <authorList>
            <person name="Callol A."/>
            <person name="Pajuelo D."/>
            <person name="Ebbesson L."/>
            <person name="Teles M."/>
            <person name="MacKenzie S."/>
            <person name="Amaro C."/>
        </authorList>
    </citation>
    <scope>NUCLEOTIDE SEQUENCE</scope>
</reference>
<evidence type="ECO:0000313" key="1">
    <source>
        <dbReference type="EMBL" id="JAH90382.1"/>
    </source>
</evidence>
<organism evidence="1">
    <name type="scientific">Anguilla anguilla</name>
    <name type="common">European freshwater eel</name>
    <name type="synonym">Muraena anguilla</name>
    <dbReference type="NCBI Taxonomy" id="7936"/>
    <lineage>
        <taxon>Eukaryota</taxon>
        <taxon>Metazoa</taxon>
        <taxon>Chordata</taxon>
        <taxon>Craniata</taxon>
        <taxon>Vertebrata</taxon>
        <taxon>Euteleostomi</taxon>
        <taxon>Actinopterygii</taxon>
        <taxon>Neopterygii</taxon>
        <taxon>Teleostei</taxon>
        <taxon>Anguilliformes</taxon>
        <taxon>Anguillidae</taxon>
        <taxon>Anguilla</taxon>
    </lineage>
</organism>
<proteinExistence type="predicted"/>
<dbReference type="EMBL" id="GBXM01018195">
    <property type="protein sequence ID" value="JAH90382.1"/>
    <property type="molecule type" value="Transcribed_RNA"/>
</dbReference>
<accession>A0A0E9WJ62</accession>
<dbReference type="AlphaFoldDB" id="A0A0E9WJ62"/>
<reference evidence="1" key="1">
    <citation type="submission" date="2014-11" db="EMBL/GenBank/DDBJ databases">
        <authorList>
            <person name="Amaro Gonzalez C."/>
        </authorList>
    </citation>
    <scope>NUCLEOTIDE SEQUENCE</scope>
</reference>
<protein>
    <submittedName>
        <fullName evidence="1">Uncharacterized protein</fullName>
    </submittedName>
</protein>
<name>A0A0E9WJ62_ANGAN</name>
<sequence>MLFKCEKVVVYQVKFSLSRQQVLFSDNFMYQFPNWSWSL</sequence>